<name>A0A066VSN0_TILAU</name>
<feature type="binding site" evidence="7">
    <location>
        <position position="260"/>
    </location>
    <ligand>
        <name>Zn(2+)</name>
        <dbReference type="ChEBI" id="CHEBI:29105"/>
        <label>1</label>
    </ligand>
</feature>
<evidence type="ECO:0000313" key="11">
    <source>
        <dbReference type="Proteomes" id="UP000027361"/>
    </source>
</evidence>
<dbReference type="SUPFAM" id="SSF55031">
    <property type="entry name" value="Bacterial exopeptidase dimerisation domain"/>
    <property type="match status" value="1"/>
</dbReference>
<protein>
    <submittedName>
        <fullName evidence="10">Carboxypeptidase S</fullName>
    </submittedName>
</protein>
<evidence type="ECO:0000256" key="6">
    <source>
        <dbReference type="PIRSR" id="PIRSR037217-1"/>
    </source>
</evidence>
<evidence type="ECO:0000313" key="10">
    <source>
        <dbReference type="EMBL" id="KDN44742.1"/>
    </source>
</evidence>
<dbReference type="AlphaFoldDB" id="A0A066VSN0"/>
<evidence type="ECO:0000256" key="1">
    <source>
        <dbReference type="ARBA" id="ARBA00006247"/>
    </source>
</evidence>
<keyword evidence="4" id="KW-0378">Hydrolase</keyword>
<dbReference type="CDD" id="cd05674">
    <property type="entry name" value="M20_yscS"/>
    <property type="match status" value="1"/>
</dbReference>
<feature type="active site" description="Proton acceptor" evidence="6">
    <location>
        <position position="259"/>
    </location>
</feature>
<feature type="binding site" evidence="7">
    <location>
        <position position="225"/>
    </location>
    <ligand>
        <name>Zn(2+)</name>
        <dbReference type="ChEBI" id="CHEBI:29105"/>
        <label>1</label>
    </ligand>
</feature>
<dbReference type="GeneID" id="25266530"/>
<feature type="domain" description="Peptidase M20 dimerisation" evidence="9">
    <location>
        <begin position="307"/>
        <end position="473"/>
    </location>
</feature>
<keyword evidence="8" id="KW-0812">Transmembrane</keyword>
<keyword evidence="11" id="KW-1185">Reference proteome</keyword>
<dbReference type="InParanoid" id="A0A066VSN0"/>
<evidence type="ECO:0000256" key="4">
    <source>
        <dbReference type="ARBA" id="ARBA00022801"/>
    </source>
</evidence>
<evidence type="ECO:0000256" key="3">
    <source>
        <dbReference type="ARBA" id="ARBA00022723"/>
    </source>
</evidence>
<dbReference type="STRING" id="1037660.A0A066VSN0"/>
<feature type="transmembrane region" description="Helical" evidence="8">
    <location>
        <begin position="30"/>
        <end position="49"/>
    </location>
</feature>
<dbReference type="Pfam" id="PF01546">
    <property type="entry name" value="Peptidase_M20"/>
    <property type="match status" value="1"/>
</dbReference>
<dbReference type="Gene3D" id="3.40.630.10">
    <property type="entry name" value="Zn peptidases"/>
    <property type="match status" value="1"/>
</dbReference>
<keyword evidence="5 7" id="KW-0862">Zinc</keyword>
<dbReference type="EMBL" id="JMSN01000048">
    <property type="protein sequence ID" value="KDN44742.1"/>
    <property type="molecule type" value="Genomic_DNA"/>
</dbReference>
<dbReference type="InterPro" id="IPR047177">
    <property type="entry name" value="Pept_M20A"/>
</dbReference>
<dbReference type="PANTHER" id="PTHR45962">
    <property type="entry name" value="N-FATTY-ACYL-AMINO ACID SYNTHASE/HYDROLASE PM20D1"/>
    <property type="match status" value="1"/>
</dbReference>
<dbReference type="Pfam" id="PF07687">
    <property type="entry name" value="M20_dimer"/>
    <property type="match status" value="1"/>
</dbReference>
<dbReference type="RefSeq" id="XP_013242916.1">
    <property type="nucleotide sequence ID" value="XM_013387462.1"/>
</dbReference>
<organism evidence="10 11">
    <name type="scientific">Tilletiaria anomala (strain ATCC 24038 / CBS 436.72 / UBC 951)</name>
    <dbReference type="NCBI Taxonomy" id="1037660"/>
    <lineage>
        <taxon>Eukaryota</taxon>
        <taxon>Fungi</taxon>
        <taxon>Dikarya</taxon>
        <taxon>Basidiomycota</taxon>
        <taxon>Ustilaginomycotina</taxon>
        <taxon>Exobasidiomycetes</taxon>
        <taxon>Georgefischeriales</taxon>
        <taxon>Tilletiariaceae</taxon>
        <taxon>Tilletiaria</taxon>
    </lineage>
</organism>
<dbReference type="InterPro" id="IPR036264">
    <property type="entry name" value="Bact_exopeptidase_dim_dom"/>
</dbReference>
<sequence>MEKAHSRDLLPVTTACSYGTRSRSSSWRNLAFYVLLIAVGWALSQPASLELSSLHRVARTAASDLDLLVSDYLPLSAAQKHRVPKCPAQPAALAPAIDWRPDLNDTWLSESAARLGAAVQIPTISYDGMGEPGEDTRFQVFATFHEHLASTYPLIHERSELRKINTWGLLYKVAGTDASLKPSLLAAHQDVVPVPDETLDQWEHPPFSGYYDEQKGLVWGRGSSDDKGMLVAVMEAAEYLLAEGWAPKRTLYILSGFDEEVGGGRGAMEIGRVLLEELGEDSIEFILDEGGLGIGQEHGVDVAMPAVGEKGYLDVKMDVRAPGGHSSMPPDHTAIGIMSKLVEALEAKPHEAKLTPQSPVLTHLICVADAIDAGHAASRPTRKQQEGFQLTKKMRKYLRNPRRWPSVAMTIDATGTRVERFIIKTSQAVDVIGGGAKANALPEYVSALVNQRIIEGTEEIMQRMERVLRPVAKRFGLKVDAFGKGSSLQDGAQQTGVGASGSLTLSVVESSEPTPASPTNTSAFATLAGTIKHVFPGENGRERLVTPVIMTGNTDSRHLLKLTRNIWKFNPNTYSSKSAKHTVNENMGIRSHAETARFIHALLRNFD</sequence>
<dbReference type="HOGENOM" id="CLU_021802_11_0_1"/>
<dbReference type="PANTHER" id="PTHR45962:SF1">
    <property type="entry name" value="N-FATTY-ACYL-AMINO ACID SYNTHASE_HYDROLASE PM20D1"/>
    <property type="match status" value="1"/>
</dbReference>
<keyword evidence="3 7" id="KW-0479">Metal-binding</keyword>
<dbReference type="GO" id="GO:0046872">
    <property type="term" value="F:metal ion binding"/>
    <property type="evidence" value="ECO:0007669"/>
    <property type="project" value="UniProtKB-KW"/>
</dbReference>
<feature type="binding site" evidence="7">
    <location>
        <position position="188"/>
    </location>
    <ligand>
        <name>Zn(2+)</name>
        <dbReference type="ChEBI" id="CHEBI:29105"/>
        <label>2</label>
    </ligand>
</feature>
<feature type="binding site" evidence="7">
    <location>
        <position position="225"/>
    </location>
    <ligand>
        <name>Zn(2+)</name>
        <dbReference type="ChEBI" id="CHEBI:29105"/>
        <label>2</label>
    </ligand>
</feature>
<feature type="active site" evidence="6">
    <location>
        <position position="190"/>
    </location>
</feature>
<keyword evidence="10" id="KW-0121">Carboxypeptidase</keyword>
<dbReference type="SUPFAM" id="SSF53187">
    <property type="entry name" value="Zn-dependent exopeptidases"/>
    <property type="match status" value="1"/>
</dbReference>
<dbReference type="InterPro" id="IPR017141">
    <property type="entry name" value="Pept_M20_carboxypep"/>
</dbReference>
<dbReference type="GO" id="GO:0051603">
    <property type="term" value="P:proteolysis involved in protein catabolic process"/>
    <property type="evidence" value="ECO:0007669"/>
    <property type="project" value="TreeGrafter"/>
</dbReference>
<proteinExistence type="inferred from homology"/>
<comment type="caution">
    <text evidence="10">The sequence shown here is derived from an EMBL/GenBank/DDBJ whole genome shotgun (WGS) entry which is preliminary data.</text>
</comment>
<evidence type="ECO:0000256" key="2">
    <source>
        <dbReference type="ARBA" id="ARBA00022670"/>
    </source>
</evidence>
<keyword evidence="8" id="KW-0472">Membrane</keyword>
<accession>A0A066VSN0</accession>
<evidence type="ECO:0000256" key="8">
    <source>
        <dbReference type="SAM" id="Phobius"/>
    </source>
</evidence>
<reference evidence="10 11" key="1">
    <citation type="submission" date="2014-05" db="EMBL/GenBank/DDBJ databases">
        <title>Draft genome sequence of a rare smut relative, Tilletiaria anomala UBC 951.</title>
        <authorList>
            <consortium name="DOE Joint Genome Institute"/>
            <person name="Toome M."/>
            <person name="Kuo A."/>
            <person name="Henrissat B."/>
            <person name="Lipzen A."/>
            <person name="Tritt A."/>
            <person name="Yoshinaga Y."/>
            <person name="Zane M."/>
            <person name="Barry K."/>
            <person name="Grigoriev I.V."/>
            <person name="Spatafora J.W."/>
            <person name="Aimea M.C."/>
        </authorList>
    </citation>
    <scope>NUCLEOTIDE SEQUENCE [LARGE SCALE GENOMIC DNA]</scope>
    <source>
        <strain evidence="10 11">UBC 951</strain>
    </source>
</reference>
<dbReference type="FunCoup" id="A0A066VSN0">
    <property type="interactions" value="7"/>
</dbReference>
<dbReference type="GO" id="GO:0004181">
    <property type="term" value="F:metallocarboxypeptidase activity"/>
    <property type="evidence" value="ECO:0007669"/>
    <property type="project" value="InterPro"/>
</dbReference>
<gene>
    <name evidence="10" type="ORF">K437DRAFT_274450</name>
</gene>
<dbReference type="PIRSF" id="PIRSF037217">
    <property type="entry name" value="Carboxypeptidase_S"/>
    <property type="match status" value="1"/>
</dbReference>
<evidence type="ECO:0000256" key="5">
    <source>
        <dbReference type="ARBA" id="ARBA00022833"/>
    </source>
</evidence>
<dbReference type="Proteomes" id="UP000027361">
    <property type="component" value="Unassembled WGS sequence"/>
</dbReference>
<dbReference type="Gene3D" id="3.30.70.360">
    <property type="match status" value="1"/>
</dbReference>
<evidence type="ECO:0000256" key="7">
    <source>
        <dbReference type="PIRSR" id="PIRSR037217-2"/>
    </source>
</evidence>
<dbReference type="GO" id="GO:0000328">
    <property type="term" value="C:fungal-type vacuole lumen"/>
    <property type="evidence" value="ECO:0007669"/>
    <property type="project" value="TreeGrafter"/>
</dbReference>
<dbReference type="InterPro" id="IPR011650">
    <property type="entry name" value="Peptidase_M20_dimer"/>
</dbReference>
<dbReference type="Gene3D" id="1.10.150.900">
    <property type="match status" value="1"/>
</dbReference>
<keyword evidence="2" id="KW-0645">Protease</keyword>
<feature type="binding site" evidence="7">
    <location>
        <position position="581"/>
    </location>
    <ligand>
        <name>Zn(2+)</name>
        <dbReference type="ChEBI" id="CHEBI:29105"/>
        <label>1</label>
    </ligand>
</feature>
<dbReference type="FunFam" id="3.40.630.10:FF:000027">
    <property type="entry name" value="N-fatty-acyl-amino acid synthase/hydrolase PM20D1"/>
    <property type="match status" value="1"/>
</dbReference>
<dbReference type="InterPro" id="IPR002933">
    <property type="entry name" value="Peptidase_M20"/>
</dbReference>
<evidence type="ECO:0000259" key="9">
    <source>
        <dbReference type="Pfam" id="PF07687"/>
    </source>
</evidence>
<dbReference type="OrthoDB" id="3064516at2759"/>
<feature type="binding site" evidence="7">
    <location>
        <position position="288"/>
    </location>
    <ligand>
        <name>Zn(2+)</name>
        <dbReference type="ChEBI" id="CHEBI:29105"/>
        <label>2</label>
    </ligand>
</feature>
<comment type="similarity">
    <text evidence="1">Belongs to the peptidase M20A family.</text>
</comment>
<dbReference type="OMA" id="TIDSWTH"/>
<keyword evidence="8" id="KW-1133">Transmembrane helix</keyword>